<name>A0A6A6NU07_9PEZI</name>
<evidence type="ECO:0000313" key="3">
    <source>
        <dbReference type="Proteomes" id="UP000799766"/>
    </source>
</evidence>
<protein>
    <submittedName>
        <fullName evidence="2">Uncharacterized protein</fullName>
    </submittedName>
</protein>
<proteinExistence type="predicted"/>
<accession>A0A6A6NU07</accession>
<dbReference type="AlphaFoldDB" id="A0A6A6NU07"/>
<organism evidence="2 3">
    <name type="scientific">Lineolata rhizophorae</name>
    <dbReference type="NCBI Taxonomy" id="578093"/>
    <lineage>
        <taxon>Eukaryota</taxon>
        <taxon>Fungi</taxon>
        <taxon>Dikarya</taxon>
        <taxon>Ascomycota</taxon>
        <taxon>Pezizomycotina</taxon>
        <taxon>Dothideomycetes</taxon>
        <taxon>Dothideomycetes incertae sedis</taxon>
        <taxon>Lineolatales</taxon>
        <taxon>Lineolataceae</taxon>
        <taxon>Lineolata</taxon>
    </lineage>
</organism>
<sequence length="71" mass="7686">MLRIAASIASGAFRWGAEDDAREGERIPCSWESSGDEEDAVDDEDDFGIPLRNLGAGVRRRDVSSASSELD</sequence>
<feature type="region of interest" description="Disordered" evidence="1">
    <location>
        <begin position="24"/>
        <end position="48"/>
    </location>
</feature>
<dbReference type="EMBL" id="MU001687">
    <property type="protein sequence ID" value="KAF2455250.1"/>
    <property type="molecule type" value="Genomic_DNA"/>
</dbReference>
<reference evidence="2" key="1">
    <citation type="journal article" date="2020" name="Stud. Mycol.">
        <title>101 Dothideomycetes genomes: a test case for predicting lifestyles and emergence of pathogens.</title>
        <authorList>
            <person name="Haridas S."/>
            <person name="Albert R."/>
            <person name="Binder M."/>
            <person name="Bloem J."/>
            <person name="Labutti K."/>
            <person name="Salamov A."/>
            <person name="Andreopoulos B."/>
            <person name="Baker S."/>
            <person name="Barry K."/>
            <person name="Bills G."/>
            <person name="Bluhm B."/>
            <person name="Cannon C."/>
            <person name="Castanera R."/>
            <person name="Culley D."/>
            <person name="Daum C."/>
            <person name="Ezra D."/>
            <person name="Gonzalez J."/>
            <person name="Henrissat B."/>
            <person name="Kuo A."/>
            <person name="Liang C."/>
            <person name="Lipzen A."/>
            <person name="Lutzoni F."/>
            <person name="Magnuson J."/>
            <person name="Mondo S."/>
            <person name="Nolan M."/>
            <person name="Ohm R."/>
            <person name="Pangilinan J."/>
            <person name="Park H.-J."/>
            <person name="Ramirez L."/>
            <person name="Alfaro M."/>
            <person name="Sun H."/>
            <person name="Tritt A."/>
            <person name="Yoshinaga Y."/>
            <person name="Zwiers L.-H."/>
            <person name="Turgeon B."/>
            <person name="Goodwin S."/>
            <person name="Spatafora J."/>
            <person name="Crous P."/>
            <person name="Grigoriev I."/>
        </authorList>
    </citation>
    <scope>NUCLEOTIDE SEQUENCE</scope>
    <source>
        <strain evidence="2">ATCC 16933</strain>
    </source>
</reference>
<feature type="compositionally biased region" description="Acidic residues" evidence="1">
    <location>
        <begin position="34"/>
        <end position="47"/>
    </location>
</feature>
<dbReference type="Proteomes" id="UP000799766">
    <property type="component" value="Unassembled WGS sequence"/>
</dbReference>
<evidence type="ECO:0000256" key="1">
    <source>
        <dbReference type="SAM" id="MobiDB-lite"/>
    </source>
</evidence>
<gene>
    <name evidence="2" type="ORF">BDY21DRAFT_350263</name>
</gene>
<keyword evidence="3" id="KW-1185">Reference proteome</keyword>
<dbReference type="OrthoDB" id="4097008at2759"/>
<evidence type="ECO:0000313" key="2">
    <source>
        <dbReference type="EMBL" id="KAF2455250.1"/>
    </source>
</evidence>